<reference evidence="3" key="1">
    <citation type="submission" date="2017-02" db="UniProtKB">
        <authorList>
            <consortium name="WormBaseParasite"/>
        </authorList>
    </citation>
    <scope>IDENTIFICATION</scope>
</reference>
<evidence type="ECO:0000313" key="1">
    <source>
        <dbReference type="EMBL" id="VDN86606.1"/>
    </source>
</evidence>
<keyword evidence="2" id="KW-1185">Reference proteome</keyword>
<gene>
    <name evidence="1" type="ORF">BPAG_LOCUS5420</name>
</gene>
<dbReference type="EMBL" id="UZAD01003771">
    <property type="protein sequence ID" value="VDN86606.1"/>
    <property type="molecule type" value="Genomic_DNA"/>
</dbReference>
<sequence length="167" mass="19118">MDVPKIEICMNRRSYTLLLDFFGLLEPKAELPEDYIENQARPSAASTHIALQDLEPYNMKVKFNAGLIQIVMNYPTNKSQLGVIRAEEVFMIAEARINDNEVPLEISLSLGNCSLSDSTPFYSELYSERVNLRALPNKKEEVEQTFHSDDENQKHMLPSRTTLHITK</sequence>
<proteinExistence type="predicted"/>
<protein>
    <submittedName>
        <fullName evidence="1 3">Uncharacterized protein</fullName>
    </submittedName>
</protein>
<reference evidence="1 2" key="2">
    <citation type="submission" date="2018-11" db="EMBL/GenBank/DDBJ databases">
        <authorList>
            <consortium name="Pathogen Informatics"/>
        </authorList>
    </citation>
    <scope>NUCLEOTIDE SEQUENCE [LARGE SCALE GENOMIC DNA]</scope>
</reference>
<dbReference type="Proteomes" id="UP000278627">
    <property type="component" value="Unassembled WGS sequence"/>
</dbReference>
<organism evidence="3">
    <name type="scientific">Brugia pahangi</name>
    <name type="common">Filarial nematode worm</name>
    <dbReference type="NCBI Taxonomy" id="6280"/>
    <lineage>
        <taxon>Eukaryota</taxon>
        <taxon>Metazoa</taxon>
        <taxon>Ecdysozoa</taxon>
        <taxon>Nematoda</taxon>
        <taxon>Chromadorea</taxon>
        <taxon>Rhabditida</taxon>
        <taxon>Spirurina</taxon>
        <taxon>Spiruromorpha</taxon>
        <taxon>Filarioidea</taxon>
        <taxon>Onchocercidae</taxon>
        <taxon>Brugia</taxon>
    </lineage>
</organism>
<dbReference type="AlphaFoldDB" id="A0A0N4TB68"/>
<evidence type="ECO:0000313" key="2">
    <source>
        <dbReference type="Proteomes" id="UP000278627"/>
    </source>
</evidence>
<evidence type="ECO:0000313" key="3">
    <source>
        <dbReference type="WBParaSite" id="BPAG_0000545501-mRNA-1"/>
    </source>
</evidence>
<dbReference type="WBParaSite" id="BPAG_0000545501-mRNA-1">
    <property type="protein sequence ID" value="BPAG_0000545501-mRNA-1"/>
    <property type="gene ID" value="BPAG_0000545501"/>
</dbReference>
<accession>A0A0N4TB68</accession>
<name>A0A0N4TB68_BRUPA</name>